<keyword evidence="1" id="KW-1133">Transmembrane helix</keyword>
<organism evidence="2">
    <name type="scientific">Caldithrix abyssi</name>
    <dbReference type="NCBI Taxonomy" id="187145"/>
    <lineage>
        <taxon>Bacteria</taxon>
        <taxon>Pseudomonadati</taxon>
        <taxon>Calditrichota</taxon>
        <taxon>Calditrichia</taxon>
        <taxon>Calditrichales</taxon>
        <taxon>Calditrichaceae</taxon>
        <taxon>Caldithrix</taxon>
    </lineage>
</organism>
<sequence>MKDTTKKLIQKSTAFYHRYEKYYAIASFVAGFLWDSFTLTRIDRLSDNLILLAYLVLIGALIPLSHLARQNDPAVPEVVIRHRRWLPVAIQFLFGGLFSSYVIFYFHSAALSKDLLFVALLFLLLVANEILDQHVTNLKLELLLYFLSLFAFFTFFLPVVFKVMSVWLFIVSGILSLSVCGGILYFLLRKDTAFRISTGYVLPVVVTWLVMNGLYFFNWIPPVPLSVKQIMIGHHIRRADADYL</sequence>
<feature type="transmembrane region" description="Helical" evidence="1">
    <location>
        <begin position="88"/>
        <end position="109"/>
    </location>
</feature>
<gene>
    <name evidence="2" type="ORF">ENJ89_10205</name>
</gene>
<feature type="non-terminal residue" evidence="2">
    <location>
        <position position="244"/>
    </location>
</feature>
<feature type="transmembrane region" description="Helical" evidence="1">
    <location>
        <begin position="21"/>
        <end position="37"/>
    </location>
</feature>
<feature type="transmembrane region" description="Helical" evidence="1">
    <location>
        <begin position="143"/>
        <end position="161"/>
    </location>
</feature>
<reference evidence="2" key="1">
    <citation type="journal article" date="2020" name="mSystems">
        <title>Genome- and Community-Level Interaction Insights into Carbon Utilization and Element Cycling Functions of Hydrothermarchaeota in Hydrothermal Sediment.</title>
        <authorList>
            <person name="Zhou Z."/>
            <person name="Liu Y."/>
            <person name="Xu W."/>
            <person name="Pan J."/>
            <person name="Luo Z.H."/>
            <person name="Li M."/>
        </authorList>
    </citation>
    <scope>NUCLEOTIDE SEQUENCE [LARGE SCALE GENOMIC DNA]</scope>
    <source>
        <strain evidence="2">HyVt-527</strain>
    </source>
</reference>
<feature type="transmembrane region" description="Helical" evidence="1">
    <location>
        <begin position="167"/>
        <end position="188"/>
    </location>
</feature>
<dbReference type="AlphaFoldDB" id="A0A7V5PR21"/>
<dbReference type="Proteomes" id="UP000886124">
    <property type="component" value="Unassembled WGS sequence"/>
</dbReference>
<feature type="transmembrane region" description="Helical" evidence="1">
    <location>
        <begin position="200"/>
        <end position="220"/>
    </location>
</feature>
<proteinExistence type="predicted"/>
<name>A0A7V5PR21_CALAY</name>
<accession>A0A7V5PR21</accession>
<evidence type="ECO:0000256" key="1">
    <source>
        <dbReference type="SAM" id="Phobius"/>
    </source>
</evidence>
<feature type="transmembrane region" description="Helical" evidence="1">
    <location>
        <begin position="49"/>
        <end position="68"/>
    </location>
</feature>
<keyword evidence="1" id="KW-0472">Membrane</keyword>
<protein>
    <submittedName>
        <fullName evidence="2">DUF2914 domain-containing protein</fullName>
    </submittedName>
</protein>
<evidence type="ECO:0000313" key="2">
    <source>
        <dbReference type="EMBL" id="HHJ53556.1"/>
    </source>
</evidence>
<comment type="caution">
    <text evidence="2">The sequence shown here is derived from an EMBL/GenBank/DDBJ whole genome shotgun (WGS) entry which is preliminary data.</text>
</comment>
<keyword evidence="1" id="KW-0812">Transmembrane</keyword>
<feature type="transmembrane region" description="Helical" evidence="1">
    <location>
        <begin position="115"/>
        <end position="131"/>
    </location>
</feature>
<dbReference type="EMBL" id="DROD01000648">
    <property type="protein sequence ID" value="HHJ53556.1"/>
    <property type="molecule type" value="Genomic_DNA"/>
</dbReference>